<evidence type="ECO:0000313" key="2">
    <source>
        <dbReference type="EMBL" id="CAD8444563.1"/>
    </source>
</evidence>
<dbReference type="InterPro" id="IPR029063">
    <property type="entry name" value="SAM-dependent_MTases_sf"/>
</dbReference>
<organism evidence="2">
    <name type="scientific">Amorphochlora amoebiformis</name>
    <dbReference type="NCBI Taxonomy" id="1561963"/>
    <lineage>
        <taxon>Eukaryota</taxon>
        <taxon>Sar</taxon>
        <taxon>Rhizaria</taxon>
        <taxon>Cercozoa</taxon>
        <taxon>Chlorarachniophyceae</taxon>
        <taxon>Amorphochlora</taxon>
    </lineage>
</organism>
<reference evidence="2" key="1">
    <citation type="submission" date="2021-01" db="EMBL/GenBank/DDBJ databases">
        <authorList>
            <person name="Corre E."/>
            <person name="Pelletier E."/>
            <person name="Niang G."/>
            <person name="Scheremetjew M."/>
            <person name="Finn R."/>
            <person name="Kale V."/>
            <person name="Holt S."/>
            <person name="Cochrane G."/>
            <person name="Meng A."/>
            <person name="Brown T."/>
            <person name="Cohen L."/>
        </authorList>
    </citation>
    <scope>NUCLEOTIDE SEQUENCE</scope>
    <source>
        <strain evidence="2">CCMP2058</strain>
    </source>
</reference>
<feature type="compositionally biased region" description="Polar residues" evidence="1">
    <location>
        <begin position="461"/>
        <end position="474"/>
    </location>
</feature>
<dbReference type="Gene3D" id="3.40.50.150">
    <property type="entry name" value="Vaccinia Virus protein VP39"/>
    <property type="match status" value="1"/>
</dbReference>
<dbReference type="EMBL" id="HBEM01011074">
    <property type="protein sequence ID" value="CAD8444563.1"/>
    <property type="molecule type" value="Transcribed_RNA"/>
</dbReference>
<name>A0A7S0D848_9EUKA</name>
<dbReference type="AlphaFoldDB" id="A0A7S0D848"/>
<feature type="compositionally biased region" description="Polar residues" evidence="1">
    <location>
        <begin position="481"/>
        <end position="500"/>
    </location>
</feature>
<protein>
    <submittedName>
        <fullName evidence="2">Uncharacterized protein</fullName>
    </submittedName>
</protein>
<gene>
    <name evidence="2" type="ORF">LAMO00422_LOCUS7755</name>
</gene>
<accession>A0A7S0D848</accession>
<dbReference type="SUPFAM" id="SSF53335">
    <property type="entry name" value="S-adenosyl-L-methionine-dependent methyltransferases"/>
    <property type="match status" value="1"/>
</dbReference>
<evidence type="ECO:0000256" key="1">
    <source>
        <dbReference type="SAM" id="MobiDB-lite"/>
    </source>
</evidence>
<sequence length="500" mass="56241">MNRKKATTESVVKAYTDVEGYESMDMDRARNSFFRRSIQTAISRLGARNRRVLEIGPGGSATLTRMALMAADDVVVLAVEANRAAAMSAARKLNGFGPHRFSIVPGSSREVLHEQLGRRLKNIIVREGRTRGEKLVRETAEPEDPRFSVLLAEILGIFSSSEGFCHILADIARKGVLCDDNLCLIPRFFRTEMVPCRVGYDQKLKAGFYRSWRRKGRPSAIKEFIQKNFAIRGDIRVPTHGTTSTDQLGALIVEEWDSKDILDTKPNDGLTRIFHSTLTVQEPCSINALLGYIVFGSTEAIATSAPWAEKKIRCTNWDLPVFVLSKELRLHRKSVLELVSIVNAISISPTYHLTLRVDGNLIEEIKIGFSDIYEDCEWISLRMLTDGEDEAVEAVVTAEIPERKDEGTRSRNLKRKKLEIRGRARKTTLESVISGRKRKISEFDPSSEAENLKEWRKLEDSNQPEASVAPTSLPNPKGNRSHTSLLPNHPQVQVQHHLSR</sequence>
<feature type="region of interest" description="Disordered" evidence="1">
    <location>
        <begin position="441"/>
        <end position="500"/>
    </location>
</feature>
<feature type="compositionally biased region" description="Basic and acidic residues" evidence="1">
    <location>
        <begin position="450"/>
        <end position="460"/>
    </location>
</feature>
<proteinExistence type="predicted"/>